<sequence>MERISPERKSAALAKLLPPYDMTTTAVALTEGISEAKLPAITGEIRLTGGEIGIWYRQNSRPLPGWLFLSKPRRSVTRCFYIRAAMLRTAQVQNGKCE</sequence>
<reference evidence="1 2" key="1">
    <citation type="submission" date="2018-11" db="EMBL/GenBank/DDBJ databases">
        <title>Characterization of surface water Dickeya isolates.</title>
        <authorList>
            <person name="Van Gijsegem F."/>
            <person name="Pedron J."/>
        </authorList>
    </citation>
    <scope>NUCLEOTIDE SEQUENCE [LARGE SCALE GENOMIC DNA]</scope>
    <source>
        <strain evidence="1 2">FVG1-MFV-O17</strain>
    </source>
</reference>
<dbReference type="Proteomes" id="UP000276061">
    <property type="component" value="Unassembled WGS sequence"/>
</dbReference>
<protein>
    <submittedName>
        <fullName evidence="1">Uncharacterized protein</fullName>
    </submittedName>
</protein>
<gene>
    <name evidence="1" type="ORF">EF878_17150</name>
</gene>
<dbReference type="RefSeq" id="WP_123253148.1">
    <property type="nucleotide sequence ID" value="NZ_RJLR01000028.1"/>
</dbReference>
<organism evidence="1 2">
    <name type="scientific">Dickeya undicola</name>
    <dbReference type="NCBI Taxonomy" id="1577887"/>
    <lineage>
        <taxon>Bacteria</taxon>
        <taxon>Pseudomonadati</taxon>
        <taxon>Pseudomonadota</taxon>
        <taxon>Gammaproteobacteria</taxon>
        <taxon>Enterobacterales</taxon>
        <taxon>Pectobacteriaceae</taxon>
        <taxon>Dickeya</taxon>
    </lineage>
</organism>
<name>A0A3N0FVH7_9GAMM</name>
<dbReference type="EMBL" id="RJLR01000028">
    <property type="protein sequence ID" value="RNM04051.1"/>
    <property type="molecule type" value="Genomic_DNA"/>
</dbReference>
<accession>A0A3N0FVH7</accession>
<proteinExistence type="predicted"/>
<dbReference type="AlphaFoldDB" id="A0A3N0FVH7"/>
<comment type="caution">
    <text evidence="1">The sequence shown here is derived from an EMBL/GenBank/DDBJ whole genome shotgun (WGS) entry which is preliminary data.</text>
</comment>
<evidence type="ECO:0000313" key="2">
    <source>
        <dbReference type="Proteomes" id="UP000276061"/>
    </source>
</evidence>
<evidence type="ECO:0000313" key="1">
    <source>
        <dbReference type="EMBL" id="RNM04051.1"/>
    </source>
</evidence>
<dbReference type="OrthoDB" id="9813126at2"/>